<gene>
    <name evidence="1" type="ORF">SPELUC_LOCUS14785</name>
</gene>
<keyword evidence="2" id="KW-1185">Reference proteome</keyword>
<protein>
    <submittedName>
        <fullName evidence="1">8406_t:CDS:1</fullName>
    </submittedName>
</protein>
<comment type="caution">
    <text evidence="1">The sequence shown here is derived from an EMBL/GenBank/DDBJ whole genome shotgun (WGS) entry which is preliminary data.</text>
</comment>
<dbReference type="EMBL" id="CAJVPW010045342">
    <property type="protein sequence ID" value="CAG8755698.1"/>
    <property type="molecule type" value="Genomic_DNA"/>
</dbReference>
<feature type="non-terminal residue" evidence="1">
    <location>
        <position position="1"/>
    </location>
</feature>
<evidence type="ECO:0000313" key="2">
    <source>
        <dbReference type="Proteomes" id="UP000789366"/>
    </source>
</evidence>
<organism evidence="1 2">
    <name type="scientific">Cetraspora pellucida</name>
    <dbReference type="NCBI Taxonomy" id="1433469"/>
    <lineage>
        <taxon>Eukaryota</taxon>
        <taxon>Fungi</taxon>
        <taxon>Fungi incertae sedis</taxon>
        <taxon>Mucoromycota</taxon>
        <taxon>Glomeromycotina</taxon>
        <taxon>Glomeromycetes</taxon>
        <taxon>Diversisporales</taxon>
        <taxon>Gigasporaceae</taxon>
        <taxon>Cetraspora</taxon>
    </lineage>
</organism>
<dbReference type="Proteomes" id="UP000789366">
    <property type="component" value="Unassembled WGS sequence"/>
</dbReference>
<accession>A0ACA9QJK3</accession>
<name>A0ACA9QJK3_9GLOM</name>
<reference evidence="1" key="1">
    <citation type="submission" date="2021-06" db="EMBL/GenBank/DDBJ databases">
        <authorList>
            <person name="Kallberg Y."/>
            <person name="Tangrot J."/>
            <person name="Rosling A."/>
        </authorList>
    </citation>
    <scope>NUCLEOTIDE SEQUENCE</scope>
    <source>
        <strain evidence="1">28 12/20/2015</strain>
    </source>
</reference>
<evidence type="ECO:0000313" key="1">
    <source>
        <dbReference type="EMBL" id="CAG8755698.1"/>
    </source>
</evidence>
<proteinExistence type="predicted"/>
<feature type="non-terminal residue" evidence="1">
    <location>
        <position position="204"/>
    </location>
</feature>
<sequence>YQNNNETSDIKTSLTNNKYNINVDTIAFKPITALNQIYTYFNDPSNVYVSNNNITFDSNKCEIGGERKAYFGKNLSTGSDIVVKEYLHNQNNLARYKTTVLTTLVSQYFANQFNNTGVTSQSKLENFLKFNSNNGWQNSDEKCKTLEAFMHFSYKYSEQQLVICDLQGDLWNYDYELTDAAINSQTGGLFGLTDMGLVGMQNVL</sequence>